<keyword evidence="4 7" id="KW-1133">Transmembrane helix</keyword>
<evidence type="ECO:0000256" key="1">
    <source>
        <dbReference type="ARBA" id="ARBA00004141"/>
    </source>
</evidence>
<feature type="transmembrane region" description="Helical" evidence="7">
    <location>
        <begin position="49"/>
        <end position="70"/>
    </location>
</feature>
<dbReference type="GO" id="GO:0022857">
    <property type="term" value="F:transmembrane transporter activity"/>
    <property type="evidence" value="ECO:0007669"/>
    <property type="project" value="InterPro"/>
</dbReference>
<evidence type="ECO:0000256" key="2">
    <source>
        <dbReference type="ARBA" id="ARBA00022448"/>
    </source>
</evidence>
<proteinExistence type="predicted"/>
<evidence type="ECO:0000256" key="3">
    <source>
        <dbReference type="ARBA" id="ARBA00022692"/>
    </source>
</evidence>
<evidence type="ECO:0000313" key="8">
    <source>
        <dbReference type="EMBL" id="CEM16460.1"/>
    </source>
</evidence>
<feature type="transmembrane region" description="Helical" evidence="7">
    <location>
        <begin position="190"/>
        <end position="211"/>
    </location>
</feature>
<feature type="compositionally biased region" description="Polar residues" evidence="6">
    <location>
        <begin position="1"/>
        <end position="17"/>
    </location>
</feature>
<comment type="subcellular location">
    <subcellularLocation>
        <location evidence="1">Membrane</location>
        <topology evidence="1">Multi-pass membrane protein</topology>
    </subcellularLocation>
</comment>
<organism evidence="8 9">
    <name type="scientific">Vitrella brassicaformis (strain CCMP3155)</name>
    <dbReference type="NCBI Taxonomy" id="1169540"/>
    <lineage>
        <taxon>Eukaryota</taxon>
        <taxon>Sar</taxon>
        <taxon>Alveolata</taxon>
        <taxon>Colpodellida</taxon>
        <taxon>Vitrellaceae</taxon>
        <taxon>Vitrella</taxon>
    </lineage>
</organism>
<feature type="transmembrane region" description="Helical" evidence="7">
    <location>
        <begin position="120"/>
        <end position="140"/>
    </location>
</feature>
<dbReference type="GO" id="GO:0016020">
    <property type="term" value="C:membrane"/>
    <property type="evidence" value="ECO:0007669"/>
    <property type="project" value="UniProtKB-SubCell"/>
</dbReference>
<reference evidence="8 9" key="1">
    <citation type="submission" date="2014-11" db="EMBL/GenBank/DDBJ databases">
        <authorList>
            <person name="Zhu J."/>
            <person name="Qi W."/>
            <person name="Song R."/>
        </authorList>
    </citation>
    <scope>NUCLEOTIDE SEQUENCE [LARGE SCALE GENOMIC DNA]</scope>
</reference>
<dbReference type="VEuPathDB" id="CryptoDB:Vbra_756"/>
<dbReference type="Proteomes" id="UP000041254">
    <property type="component" value="Unassembled WGS sequence"/>
</dbReference>
<accession>A0A0G4FQA1</accession>
<dbReference type="AlphaFoldDB" id="A0A0G4FQA1"/>
<evidence type="ECO:0008006" key="10">
    <source>
        <dbReference type="Google" id="ProtNLM"/>
    </source>
</evidence>
<feature type="transmembrane region" description="Helical" evidence="7">
    <location>
        <begin position="316"/>
        <end position="333"/>
    </location>
</feature>
<dbReference type="OMA" id="QANDEVH"/>
<evidence type="ECO:0000256" key="7">
    <source>
        <dbReference type="SAM" id="Phobius"/>
    </source>
</evidence>
<feature type="transmembrane region" description="Helical" evidence="7">
    <location>
        <begin position="152"/>
        <end position="178"/>
    </location>
</feature>
<evidence type="ECO:0000256" key="6">
    <source>
        <dbReference type="SAM" id="MobiDB-lite"/>
    </source>
</evidence>
<evidence type="ECO:0000256" key="4">
    <source>
        <dbReference type="ARBA" id="ARBA00022989"/>
    </source>
</evidence>
<dbReference type="InParanoid" id="A0A0G4FQA1"/>
<evidence type="ECO:0000313" key="9">
    <source>
        <dbReference type="Proteomes" id="UP000041254"/>
    </source>
</evidence>
<dbReference type="EMBL" id="CDMY01000477">
    <property type="protein sequence ID" value="CEM16460.1"/>
    <property type="molecule type" value="Genomic_DNA"/>
</dbReference>
<feature type="transmembrane region" description="Helical" evidence="7">
    <location>
        <begin position="90"/>
        <end position="108"/>
    </location>
</feature>
<feature type="transmembrane region" description="Helical" evidence="7">
    <location>
        <begin position="431"/>
        <end position="458"/>
    </location>
</feature>
<feature type="region of interest" description="Disordered" evidence="6">
    <location>
        <begin position="260"/>
        <end position="280"/>
    </location>
</feature>
<keyword evidence="3 7" id="KW-0812">Transmembrane</keyword>
<dbReference type="InterPro" id="IPR036259">
    <property type="entry name" value="MFS_trans_sf"/>
</dbReference>
<feature type="transmembrane region" description="Helical" evidence="7">
    <location>
        <begin position="479"/>
        <end position="502"/>
    </location>
</feature>
<dbReference type="STRING" id="1169540.A0A0G4FQA1"/>
<feature type="transmembrane region" description="Helical" evidence="7">
    <location>
        <begin position="353"/>
        <end position="371"/>
    </location>
</feature>
<feature type="transmembrane region" description="Helical" evidence="7">
    <location>
        <begin position="508"/>
        <end position="526"/>
    </location>
</feature>
<gene>
    <name evidence="8" type="ORF">Vbra_756</name>
</gene>
<evidence type="ECO:0000256" key="5">
    <source>
        <dbReference type="ARBA" id="ARBA00023136"/>
    </source>
</evidence>
<sequence length="546" mass="58677">MARSSSHTTLASDGSHSPSEEDGKGKDHADDGIPQVQLLPIRAPTGRRLSVLACYLVQFALNVAMNGWMFEMPSAFVPEHLRSALGFPTWVTGVLFSSFTCCQFIGSISAPSLASKHGRLMVLYIATLVYSITTVCVGWSGSLATARPLEVLFLLFLFGTVMSLCAGINMVLSFAVIFERVPGYENRTSGIRLLSYLGGGIFGVVVGGGLYDIGGMYLPYTVAGAFIFADLVLMNWVFGSPLAARRVQRPFSVREIDHSSMMATTPSSHEQEDHDDTSSEADALLGAQESGSLQLSPFLPHAYSEYDSSRFVVSDVPYVLMALLMAGSALGFVQPLLAEHITTMLGLQKSVEVGMVFAVLLTSVMLSSLLVGSHADRGYEWPCLLTALFVLFAAFLLVGPWSLLMGALDKLTYALGFTSWIKRVNVYLRGVWVSLLSSLVCLGAGLALCIVPGLPILIKALRTKTHLDKMQVSNTASMYENASISLGAAIGAFVGGFLVQSVGFSNAAVIYAIVYLSVGCAIHSYFHRYRQTTGGSAMMCSEADDR</sequence>
<keyword evidence="9" id="KW-1185">Reference proteome</keyword>
<dbReference type="InterPro" id="IPR011701">
    <property type="entry name" value="MFS"/>
</dbReference>
<dbReference type="Gene3D" id="1.20.1250.20">
    <property type="entry name" value="MFS general substrate transporter like domains"/>
    <property type="match status" value="2"/>
</dbReference>
<dbReference type="SUPFAM" id="SSF103473">
    <property type="entry name" value="MFS general substrate transporter"/>
    <property type="match status" value="1"/>
</dbReference>
<feature type="compositionally biased region" description="Basic and acidic residues" evidence="6">
    <location>
        <begin position="18"/>
        <end position="31"/>
    </location>
</feature>
<feature type="transmembrane region" description="Helical" evidence="7">
    <location>
        <begin position="217"/>
        <end position="238"/>
    </location>
</feature>
<dbReference type="Pfam" id="PF07690">
    <property type="entry name" value="MFS_1"/>
    <property type="match status" value="1"/>
</dbReference>
<dbReference type="PANTHER" id="PTHR23506:SF23">
    <property type="entry name" value="GH10249P"/>
    <property type="match status" value="1"/>
</dbReference>
<feature type="region of interest" description="Disordered" evidence="6">
    <location>
        <begin position="1"/>
        <end position="32"/>
    </location>
</feature>
<feature type="transmembrane region" description="Helical" evidence="7">
    <location>
        <begin position="383"/>
        <end position="403"/>
    </location>
</feature>
<dbReference type="InterPro" id="IPR050930">
    <property type="entry name" value="MFS_Vesicular_Transporter"/>
</dbReference>
<protein>
    <recommendedName>
        <fullName evidence="10">Major facilitator superfamily (MFS) profile domain-containing protein</fullName>
    </recommendedName>
</protein>
<keyword evidence="2" id="KW-0813">Transport</keyword>
<keyword evidence="5 7" id="KW-0472">Membrane</keyword>
<dbReference type="PANTHER" id="PTHR23506">
    <property type="entry name" value="GH10249P"/>
    <property type="match status" value="1"/>
</dbReference>
<name>A0A0G4FQA1_VITBC</name>